<evidence type="ECO:0008006" key="4">
    <source>
        <dbReference type="Google" id="ProtNLM"/>
    </source>
</evidence>
<proteinExistence type="predicted"/>
<dbReference type="Gene3D" id="2.40.160.60">
    <property type="entry name" value="Outer membrane protein transport protein (OMPP1/FadL/TodX)"/>
    <property type="match status" value="1"/>
</dbReference>
<keyword evidence="3" id="KW-1185">Reference proteome</keyword>
<organism evidence="2 3">
    <name type="scientific">Flavobacterium arsenatis</name>
    <dbReference type="NCBI Taxonomy" id="1484332"/>
    <lineage>
        <taxon>Bacteria</taxon>
        <taxon>Pseudomonadati</taxon>
        <taxon>Bacteroidota</taxon>
        <taxon>Flavobacteriia</taxon>
        <taxon>Flavobacteriales</taxon>
        <taxon>Flavobacteriaceae</taxon>
        <taxon>Flavobacterium</taxon>
    </lineage>
</organism>
<dbReference type="SUPFAM" id="SSF56935">
    <property type="entry name" value="Porins"/>
    <property type="match status" value="1"/>
</dbReference>
<evidence type="ECO:0000256" key="1">
    <source>
        <dbReference type="SAM" id="SignalP"/>
    </source>
</evidence>
<dbReference type="Proteomes" id="UP001255185">
    <property type="component" value="Unassembled WGS sequence"/>
</dbReference>
<gene>
    <name evidence="2" type="ORF">J2X31_000910</name>
</gene>
<keyword evidence="1" id="KW-0732">Signal</keyword>
<dbReference type="EMBL" id="JAVDVI010000003">
    <property type="protein sequence ID" value="MDR6966910.1"/>
    <property type="molecule type" value="Genomic_DNA"/>
</dbReference>
<feature type="chain" id="PRO_5046471250" description="Aromatic hydrocarbon degradation protein" evidence="1">
    <location>
        <begin position="20"/>
        <end position="421"/>
    </location>
</feature>
<protein>
    <recommendedName>
        <fullName evidence="4">Aromatic hydrocarbon degradation protein</fullName>
    </recommendedName>
</protein>
<sequence length="421" mass="46446">MIKKVIVGICLLFATGTFAQEGTASPYSFYGIGDIRFKGNTENRSMGGLGVFTDSLHINLQNPAGYGQLKFTTFTLSGSYNTSDLRTNSGDGKARRTAVDYLALGLPITKKLGVGFGLLPYSSVGYKIQNIETSEETSITKSKQFFGTGGVNRAFLGAGYKINSNLSVGVNLDYNFGEIETTSYEFWNTIQYGSRELNTSIIRGLSFNTGAMWNKKVTEKLSVYASLVYTPESTLRLSNVRNIAIVQERTNSNPIVIGDPQEIDVADTRLKLPSKFAFGAGIGEANKWLLGAEYTFQNTSNFANRFQDISTGTYENSSKLSVGGYFIPDYDSFTSYMNRMTYRAGFRHENTGLVIADKSINDTALTLGLGFPISGSFSNVNLGFEYGKRGTKALNLVEENYLNVILSFSLNDQWFVRRKYN</sequence>
<evidence type="ECO:0000313" key="2">
    <source>
        <dbReference type="EMBL" id="MDR6966910.1"/>
    </source>
</evidence>
<reference evidence="2 3" key="1">
    <citation type="submission" date="2023-07" db="EMBL/GenBank/DDBJ databases">
        <title>Sorghum-associated microbial communities from plants grown in Nebraska, USA.</title>
        <authorList>
            <person name="Schachtman D."/>
        </authorList>
    </citation>
    <scope>NUCLEOTIDE SEQUENCE [LARGE SCALE GENOMIC DNA]</scope>
    <source>
        <strain evidence="2 3">3773</strain>
    </source>
</reference>
<dbReference type="RefSeq" id="WP_310024795.1">
    <property type="nucleotide sequence ID" value="NZ_JAVDVI010000003.1"/>
</dbReference>
<name>A0ABU1TLR6_9FLAO</name>
<accession>A0ABU1TLR6</accession>
<evidence type="ECO:0000313" key="3">
    <source>
        <dbReference type="Proteomes" id="UP001255185"/>
    </source>
</evidence>
<comment type="caution">
    <text evidence="2">The sequence shown here is derived from an EMBL/GenBank/DDBJ whole genome shotgun (WGS) entry which is preliminary data.</text>
</comment>
<feature type="signal peptide" evidence="1">
    <location>
        <begin position="1"/>
        <end position="19"/>
    </location>
</feature>